<dbReference type="EMBL" id="CP007740">
    <property type="protein sequence ID" value="AIE61714.1"/>
    <property type="molecule type" value="Genomic_DNA"/>
</dbReference>
<dbReference type="KEGG" id="bmet:BMMGA3_16825"/>
<dbReference type="eggNOG" id="ENOG5030K17">
    <property type="taxonomic scope" value="Bacteria"/>
</dbReference>
<gene>
    <name evidence="1" type="ORF">BMMGA3_16825</name>
</gene>
<geneLocation type="plasmid" evidence="1 2">
    <name>pBM69</name>
</geneLocation>
<evidence type="ECO:0008006" key="3">
    <source>
        <dbReference type="Google" id="ProtNLM"/>
    </source>
</evidence>
<keyword evidence="2" id="KW-1185">Reference proteome</keyword>
<reference evidence="1 2" key="1">
    <citation type="journal article" date="2015" name="BMC Genomics">
        <title>Transcriptome analysis of thermophilic methylotrophic Bacillus methanolicus MGA3 using RNA-sequencing provides detailed insights into its previously uncharted transcriptional landscape.</title>
        <authorList>
            <person name="Irla M."/>
            <person name="Neshat A."/>
            <person name="Brautaset T."/>
            <person name="Ruckert C."/>
            <person name="Kalinowski J."/>
            <person name="Wendisch V.F."/>
        </authorList>
    </citation>
    <scope>NUCLEOTIDE SEQUENCE [LARGE SCALE GENOMIC DNA]</scope>
    <source>
        <strain evidence="2">MGA3 / ATCC 53907</strain>
        <plasmid evidence="2">Plasmid pBM69</plasmid>
    </source>
</reference>
<dbReference type="RefSeq" id="WP_003349904.1">
    <property type="nucleotide sequence ID" value="NZ_ADWW01000012.1"/>
</dbReference>
<evidence type="ECO:0000313" key="1">
    <source>
        <dbReference type="EMBL" id="AIE61714.1"/>
    </source>
</evidence>
<accession>I3DTI9</accession>
<proteinExistence type="predicted"/>
<dbReference type="Proteomes" id="UP000027602">
    <property type="component" value="Plasmid pBM69"/>
</dbReference>
<dbReference type="AlphaFoldDB" id="I3DTI9"/>
<name>I3DTI9_BACMM</name>
<keyword evidence="1" id="KW-0614">Plasmid</keyword>
<dbReference type="HOGENOM" id="CLU_890414_0_0_9"/>
<dbReference type="OrthoDB" id="1955581at2"/>
<protein>
    <recommendedName>
        <fullName evidence="3">BppU N-terminal domain-containing protein</fullName>
    </recommendedName>
</protein>
<sequence length="312" mass="34196">MLDKSASAFASHPSTLYDISLDFSEPLFIYKDPTGRVGFNGTWVVTTISVQPGSLGQKTSADKNNLLTYSITTDGTMGTITEKINGTVINTRSNPSSGQQFTVSLNQSQWDAIKFGNAQTLTIEMNGFVWTYTFDKRLNANDDILSAVKGVQDLQTHLNGIKAQLGAAIRSKGGTVNDTDAWSAFVSAVTNMQVKRWVRGTGTTSSTSLGFYHPDGNFYNLCYLTVTGLTFKPSMVLIWGRDNNYYTVLFPETIYSSYSIGRIITGTYNVNSYSGYSIYTFRLDSPAYVTSTGFQLSIGTSGNQSVIWFAVE</sequence>
<evidence type="ECO:0000313" key="2">
    <source>
        <dbReference type="Proteomes" id="UP000027602"/>
    </source>
</evidence>
<organism evidence="1 2">
    <name type="scientific">Bacillus methanolicus (strain MGA3 / ATCC 53907)</name>
    <dbReference type="NCBI Taxonomy" id="796606"/>
    <lineage>
        <taxon>Bacteria</taxon>
        <taxon>Bacillati</taxon>
        <taxon>Bacillota</taxon>
        <taxon>Bacilli</taxon>
        <taxon>Bacillales</taxon>
        <taxon>Bacillaceae</taxon>
        <taxon>Bacillus</taxon>
    </lineage>
</organism>